<evidence type="ECO:0000313" key="2">
    <source>
        <dbReference type="EMBL" id="KAJ8297648.1"/>
    </source>
</evidence>
<comment type="caution">
    <text evidence="2">The sequence shown here is derived from an EMBL/GenBank/DDBJ whole genome shotgun (WGS) entry which is preliminary data.</text>
</comment>
<keyword evidence="3" id="KW-1185">Reference proteome</keyword>
<gene>
    <name evidence="2" type="ORF">KUTeg_024179</name>
</gene>
<keyword evidence="1" id="KW-0812">Transmembrane</keyword>
<dbReference type="EMBL" id="JARBDR010000923">
    <property type="protein sequence ID" value="KAJ8297648.1"/>
    <property type="molecule type" value="Genomic_DNA"/>
</dbReference>
<proteinExistence type="predicted"/>
<protein>
    <submittedName>
        <fullName evidence="2">Uncharacterized protein</fullName>
    </submittedName>
</protein>
<organism evidence="2 3">
    <name type="scientific">Tegillarca granosa</name>
    <name type="common">Malaysian cockle</name>
    <name type="synonym">Anadara granosa</name>
    <dbReference type="NCBI Taxonomy" id="220873"/>
    <lineage>
        <taxon>Eukaryota</taxon>
        <taxon>Metazoa</taxon>
        <taxon>Spiralia</taxon>
        <taxon>Lophotrochozoa</taxon>
        <taxon>Mollusca</taxon>
        <taxon>Bivalvia</taxon>
        <taxon>Autobranchia</taxon>
        <taxon>Pteriomorphia</taxon>
        <taxon>Arcoida</taxon>
        <taxon>Arcoidea</taxon>
        <taxon>Arcidae</taxon>
        <taxon>Tegillarca</taxon>
    </lineage>
</organism>
<accession>A0ABQ9DWK7</accession>
<evidence type="ECO:0000313" key="3">
    <source>
        <dbReference type="Proteomes" id="UP001217089"/>
    </source>
</evidence>
<keyword evidence="1" id="KW-0472">Membrane</keyword>
<sequence>MCTGDWDRHRNNHMSGPNRWVYKEINLNSKVRDCISAEPTEPTICEEHTAIEEDRAVLSQVVSLLSSVSFLSFKGTRCLSSTGVGAGNPVMVDVTLLMICLMCALILLKRQ</sequence>
<name>A0ABQ9DWK7_TEGGR</name>
<reference evidence="2 3" key="1">
    <citation type="submission" date="2022-12" db="EMBL/GenBank/DDBJ databases">
        <title>Chromosome-level genome of Tegillarca granosa.</title>
        <authorList>
            <person name="Kim J."/>
        </authorList>
    </citation>
    <scope>NUCLEOTIDE SEQUENCE [LARGE SCALE GENOMIC DNA]</scope>
    <source>
        <strain evidence="2">Teg-2019</strain>
        <tissue evidence="2">Adductor muscle</tissue>
    </source>
</reference>
<keyword evidence="1" id="KW-1133">Transmembrane helix</keyword>
<evidence type="ECO:0000256" key="1">
    <source>
        <dbReference type="SAM" id="Phobius"/>
    </source>
</evidence>
<feature type="transmembrane region" description="Helical" evidence="1">
    <location>
        <begin position="90"/>
        <end position="108"/>
    </location>
</feature>
<dbReference type="Proteomes" id="UP001217089">
    <property type="component" value="Unassembled WGS sequence"/>
</dbReference>